<dbReference type="PANTHER" id="PTHR47506">
    <property type="entry name" value="TRANSCRIPTIONAL REGULATORY PROTEIN"/>
    <property type="match status" value="1"/>
</dbReference>
<protein>
    <submittedName>
        <fullName evidence="6">Putative transcriptional regulator, TetR family</fullName>
    </submittedName>
</protein>
<dbReference type="STRING" id="1237149.C900_00741"/>
<evidence type="ECO:0000256" key="3">
    <source>
        <dbReference type="ARBA" id="ARBA00023163"/>
    </source>
</evidence>
<sequence>MTTREKILDIAKDLIQCKGYNAFSFNDISKPLSVKNAAIHYHFPSKEILGCAVIDQERVRLCEWSKLTAHLDYIEQLDQFFGIYDNNLKNNRICMVGSLSSDYMAIPESMQQSLRIMVKEVTDWLTQLLEEGRKAQTFHFEGTAEDKASVVVTSLAAGLQIARVVGGEKFQKIKNQIKLDLTIN</sequence>
<evidence type="ECO:0000313" key="6">
    <source>
        <dbReference type="EMBL" id="ELR72780.1"/>
    </source>
</evidence>
<dbReference type="InterPro" id="IPR009057">
    <property type="entry name" value="Homeodomain-like_sf"/>
</dbReference>
<evidence type="ECO:0000256" key="2">
    <source>
        <dbReference type="ARBA" id="ARBA00023125"/>
    </source>
</evidence>
<evidence type="ECO:0000256" key="4">
    <source>
        <dbReference type="PROSITE-ProRule" id="PRU00335"/>
    </source>
</evidence>
<dbReference type="AlphaFoldDB" id="L8JVH5"/>
<dbReference type="SUPFAM" id="SSF46689">
    <property type="entry name" value="Homeodomain-like"/>
    <property type="match status" value="1"/>
</dbReference>
<dbReference type="eggNOG" id="COG1309">
    <property type="taxonomic scope" value="Bacteria"/>
</dbReference>
<keyword evidence="1" id="KW-0805">Transcription regulation</keyword>
<keyword evidence="3" id="KW-0804">Transcription</keyword>
<comment type="caution">
    <text evidence="6">The sequence shown here is derived from an EMBL/GenBank/DDBJ whole genome shotgun (WGS) entry which is preliminary data.</text>
</comment>
<dbReference type="PRINTS" id="PR00455">
    <property type="entry name" value="HTHTETR"/>
</dbReference>
<dbReference type="Gene3D" id="1.10.357.10">
    <property type="entry name" value="Tetracycline Repressor, domain 2"/>
    <property type="match status" value="1"/>
</dbReference>
<dbReference type="PANTHER" id="PTHR47506:SF3">
    <property type="entry name" value="HTH-TYPE TRANSCRIPTIONAL REGULATOR LMRA"/>
    <property type="match status" value="1"/>
</dbReference>
<accession>L8JVH5</accession>
<evidence type="ECO:0000256" key="1">
    <source>
        <dbReference type="ARBA" id="ARBA00023015"/>
    </source>
</evidence>
<dbReference type="Pfam" id="PF00440">
    <property type="entry name" value="TetR_N"/>
    <property type="match status" value="1"/>
</dbReference>
<name>L8JVH5_9BACT</name>
<reference evidence="6 7" key="1">
    <citation type="submission" date="2012-12" db="EMBL/GenBank/DDBJ databases">
        <title>Genome assembly of Fulvivirga imtechensis AK7.</title>
        <authorList>
            <person name="Nupur N."/>
            <person name="Khatri I."/>
            <person name="Kumar R."/>
            <person name="Subramanian S."/>
            <person name="Pinnaka A."/>
        </authorList>
    </citation>
    <scope>NUCLEOTIDE SEQUENCE [LARGE SCALE GENOMIC DNA]</scope>
    <source>
        <strain evidence="6 7">AK7</strain>
    </source>
</reference>
<organism evidence="6 7">
    <name type="scientific">Fulvivirga imtechensis AK7</name>
    <dbReference type="NCBI Taxonomy" id="1237149"/>
    <lineage>
        <taxon>Bacteria</taxon>
        <taxon>Pseudomonadati</taxon>
        <taxon>Bacteroidota</taxon>
        <taxon>Cytophagia</taxon>
        <taxon>Cytophagales</taxon>
        <taxon>Fulvivirgaceae</taxon>
        <taxon>Fulvivirga</taxon>
    </lineage>
</organism>
<dbReference type="InterPro" id="IPR001647">
    <property type="entry name" value="HTH_TetR"/>
</dbReference>
<dbReference type="RefSeq" id="WP_009578438.1">
    <property type="nucleotide sequence ID" value="NZ_AMZN01000014.1"/>
</dbReference>
<dbReference type="EMBL" id="AMZN01000014">
    <property type="protein sequence ID" value="ELR72780.1"/>
    <property type="molecule type" value="Genomic_DNA"/>
</dbReference>
<dbReference type="SUPFAM" id="SSF48498">
    <property type="entry name" value="Tetracyclin repressor-like, C-terminal domain"/>
    <property type="match status" value="1"/>
</dbReference>
<dbReference type="OrthoDB" id="9809772at2"/>
<keyword evidence="2 4" id="KW-0238">DNA-binding</keyword>
<dbReference type="GO" id="GO:0003677">
    <property type="term" value="F:DNA binding"/>
    <property type="evidence" value="ECO:0007669"/>
    <property type="project" value="UniProtKB-UniRule"/>
</dbReference>
<keyword evidence="7" id="KW-1185">Reference proteome</keyword>
<evidence type="ECO:0000259" key="5">
    <source>
        <dbReference type="PROSITE" id="PS50977"/>
    </source>
</evidence>
<proteinExistence type="predicted"/>
<dbReference type="Proteomes" id="UP000011135">
    <property type="component" value="Unassembled WGS sequence"/>
</dbReference>
<evidence type="ECO:0000313" key="7">
    <source>
        <dbReference type="Proteomes" id="UP000011135"/>
    </source>
</evidence>
<feature type="DNA-binding region" description="H-T-H motif" evidence="4">
    <location>
        <begin position="24"/>
        <end position="43"/>
    </location>
</feature>
<dbReference type="InterPro" id="IPR036271">
    <property type="entry name" value="Tet_transcr_reg_TetR-rel_C_sf"/>
</dbReference>
<gene>
    <name evidence="6" type="ORF">C900_00741</name>
</gene>
<dbReference type="PROSITE" id="PS50977">
    <property type="entry name" value="HTH_TETR_2"/>
    <property type="match status" value="1"/>
</dbReference>
<feature type="domain" description="HTH tetR-type" evidence="5">
    <location>
        <begin position="1"/>
        <end position="61"/>
    </location>
</feature>